<organism evidence="1 2">
    <name type="scientific">Dermatophagoides farinae</name>
    <name type="common">American house dust mite</name>
    <dbReference type="NCBI Taxonomy" id="6954"/>
    <lineage>
        <taxon>Eukaryota</taxon>
        <taxon>Metazoa</taxon>
        <taxon>Ecdysozoa</taxon>
        <taxon>Arthropoda</taxon>
        <taxon>Chelicerata</taxon>
        <taxon>Arachnida</taxon>
        <taxon>Acari</taxon>
        <taxon>Acariformes</taxon>
        <taxon>Sarcoptiformes</taxon>
        <taxon>Astigmata</taxon>
        <taxon>Psoroptidia</taxon>
        <taxon>Analgoidea</taxon>
        <taxon>Pyroglyphidae</taxon>
        <taxon>Dermatophagoidinae</taxon>
        <taxon>Dermatophagoides</taxon>
    </lineage>
</organism>
<name>A0A922LAM1_DERFA</name>
<comment type="caution">
    <text evidence="1">The sequence shown here is derived from an EMBL/GenBank/DDBJ whole genome shotgun (WGS) entry which is preliminary data.</text>
</comment>
<evidence type="ECO:0000313" key="2">
    <source>
        <dbReference type="Proteomes" id="UP000790347"/>
    </source>
</evidence>
<dbReference type="AlphaFoldDB" id="A0A922LAM1"/>
<dbReference type="EMBL" id="ASGP02000001">
    <property type="protein sequence ID" value="KAH9529616.1"/>
    <property type="molecule type" value="Genomic_DNA"/>
</dbReference>
<gene>
    <name evidence="1" type="ORF">DERF_003492</name>
</gene>
<keyword evidence="2" id="KW-1185">Reference proteome</keyword>
<accession>A0A922LAM1</accession>
<evidence type="ECO:0000313" key="1">
    <source>
        <dbReference type="EMBL" id="KAH9529616.1"/>
    </source>
</evidence>
<sequence length="78" mass="8889">MEYNIKTTTAAAAINQPTNNINSIVILEYRFFGHLCAQHFLSIMVAIRIHSFYSKFNHSSSQILFIAILHLCLVVSDF</sequence>
<proteinExistence type="predicted"/>
<reference evidence="1" key="2">
    <citation type="journal article" date="2022" name="Res Sq">
        <title>Comparative Genomics Reveals Insights into the Divergent Evolution of Astigmatic Mites and Household Pest Adaptations.</title>
        <authorList>
            <person name="Xiong Q."/>
            <person name="Wan A.T.-Y."/>
            <person name="Liu X.-Y."/>
            <person name="Fung C.S.-H."/>
            <person name="Xiao X."/>
            <person name="Malainual N."/>
            <person name="Hou J."/>
            <person name="Wang L."/>
            <person name="Wang M."/>
            <person name="Yang K."/>
            <person name="Cui Y."/>
            <person name="Leung E."/>
            <person name="Nong W."/>
            <person name="Shin S.-K."/>
            <person name="Au S."/>
            <person name="Jeong K.Y."/>
            <person name="Chew F.T."/>
            <person name="Hui J."/>
            <person name="Leung T.F."/>
            <person name="Tungtrongchitr A."/>
            <person name="Zhong N."/>
            <person name="Liu Z."/>
            <person name="Tsui S."/>
        </authorList>
    </citation>
    <scope>NUCLEOTIDE SEQUENCE</scope>
    <source>
        <strain evidence="1">Derf</strain>
        <tissue evidence="1">Whole organism</tissue>
    </source>
</reference>
<dbReference type="Proteomes" id="UP000790347">
    <property type="component" value="Unassembled WGS sequence"/>
</dbReference>
<reference evidence="1" key="1">
    <citation type="submission" date="2013-05" db="EMBL/GenBank/DDBJ databases">
        <authorList>
            <person name="Yim A.K.Y."/>
            <person name="Chan T.F."/>
            <person name="Ji K.M."/>
            <person name="Liu X.Y."/>
            <person name="Zhou J.W."/>
            <person name="Li R.Q."/>
            <person name="Yang K.Y."/>
            <person name="Li J."/>
            <person name="Li M."/>
            <person name="Law P.T.W."/>
            <person name="Wu Y.L."/>
            <person name="Cai Z.L."/>
            <person name="Qin H."/>
            <person name="Bao Y."/>
            <person name="Leung R.K.K."/>
            <person name="Ng P.K.S."/>
            <person name="Zou J."/>
            <person name="Zhong X.J."/>
            <person name="Ran P.X."/>
            <person name="Zhong N.S."/>
            <person name="Liu Z.G."/>
            <person name="Tsui S.K.W."/>
        </authorList>
    </citation>
    <scope>NUCLEOTIDE SEQUENCE</scope>
    <source>
        <strain evidence="1">Derf</strain>
        <tissue evidence="1">Whole organism</tissue>
    </source>
</reference>
<protein>
    <submittedName>
        <fullName evidence="1">Uncharacterized protein</fullName>
    </submittedName>
</protein>